<sequence>MKKAEAMTAWRQLDAGANPLEHMTPIPYKSEGSRYGACGIRIDGNPRFIDAVLSNLKPLLDGETHITRLELARNPVKPTTINGETRSFGNADNGAEVCYVRLHVRGREGAMASSFFDRELDAATERFAVTSRSAR</sequence>
<dbReference type="AlphaFoldDB" id="A0A0F9HQW8"/>
<reference evidence="1" key="1">
    <citation type="journal article" date="2015" name="Nature">
        <title>Complex archaea that bridge the gap between prokaryotes and eukaryotes.</title>
        <authorList>
            <person name="Spang A."/>
            <person name="Saw J.H."/>
            <person name="Jorgensen S.L."/>
            <person name="Zaremba-Niedzwiedzka K."/>
            <person name="Martijn J."/>
            <person name="Lind A.E."/>
            <person name="van Eijk R."/>
            <person name="Schleper C."/>
            <person name="Guy L."/>
            <person name="Ettema T.J."/>
        </authorList>
    </citation>
    <scope>NUCLEOTIDE SEQUENCE</scope>
</reference>
<gene>
    <name evidence="1" type="ORF">LCGC14_1752230</name>
</gene>
<comment type="caution">
    <text evidence="1">The sequence shown here is derived from an EMBL/GenBank/DDBJ whole genome shotgun (WGS) entry which is preliminary data.</text>
</comment>
<proteinExistence type="predicted"/>
<dbReference type="EMBL" id="LAZR01016175">
    <property type="protein sequence ID" value="KKM05622.1"/>
    <property type="molecule type" value="Genomic_DNA"/>
</dbReference>
<name>A0A0F9HQW8_9ZZZZ</name>
<evidence type="ECO:0000313" key="1">
    <source>
        <dbReference type="EMBL" id="KKM05622.1"/>
    </source>
</evidence>
<protein>
    <submittedName>
        <fullName evidence="1">Uncharacterized protein</fullName>
    </submittedName>
</protein>
<organism evidence="1">
    <name type="scientific">marine sediment metagenome</name>
    <dbReference type="NCBI Taxonomy" id="412755"/>
    <lineage>
        <taxon>unclassified sequences</taxon>
        <taxon>metagenomes</taxon>
        <taxon>ecological metagenomes</taxon>
    </lineage>
</organism>
<accession>A0A0F9HQW8</accession>